<comment type="caution">
    <text evidence="4">The sequence shown here is derived from an EMBL/GenBank/DDBJ whole genome shotgun (WGS) entry which is preliminary data.</text>
</comment>
<feature type="region of interest" description="Disordered" evidence="2">
    <location>
        <begin position="136"/>
        <end position="158"/>
    </location>
</feature>
<name>A0A9W8MW78_9AGAR</name>
<evidence type="ECO:0000313" key="4">
    <source>
        <dbReference type="EMBL" id="KAJ3510254.1"/>
    </source>
</evidence>
<accession>A0A9W8MW78</accession>
<evidence type="ECO:0000256" key="1">
    <source>
        <dbReference type="SAM" id="Coils"/>
    </source>
</evidence>
<dbReference type="Pfam" id="PF20411">
    <property type="entry name" value="DUF6697"/>
    <property type="match status" value="1"/>
</dbReference>
<dbReference type="InterPro" id="IPR046520">
    <property type="entry name" value="DUF6697"/>
</dbReference>
<feature type="compositionally biased region" description="Polar residues" evidence="2">
    <location>
        <begin position="204"/>
        <end position="214"/>
    </location>
</feature>
<organism evidence="4 5">
    <name type="scientific">Agrocybe chaxingu</name>
    <dbReference type="NCBI Taxonomy" id="84603"/>
    <lineage>
        <taxon>Eukaryota</taxon>
        <taxon>Fungi</taxon>
        <taxon>Dikarya</taxon>
        <taxon>Basidiomycota</taxon>
        <taxon>Agaricomycotina</taxon>
        <taxon>Agaricomycetes</taxon>
        <taxon>Agaricomycetidae</taxon>
        <taxon>Agaricales</taxon>
        <taxon>Agaricineae</taxon>
        <taxon>Strophariaceae</taxon>
        <taxon>Agrocybe</taxon>
    </lineage>
</organism>
<evidence type="ECO:0000256" key="2">
    <source>
        <dbReference type="SAM" id="MobiDB-lite"/>
    </source>
</evidence>
<gene>
    <name evidence="4" type="ORF">NLJ89_g4786</name>
</gene>
<dbReference type="AlphaFoldDB" id="A0A9W8MW78"/>
<evidence type="ECO:0000259" key="3">
    <source>
        <dbReference type="Pfam" id="PF20411"/>
    </source>
</evidence>
<feature type="region of interest" description="Disordered" evidence="2">
    <location>
        <begin position="86"/>
        <end position="108"/>
    </location>
</feature>
<dbReference type="OrthoDB" id="3265858at2759"/>
<proteinExistence type="predicted"/>
<evidence type="ECO:0000313" key="5">
    <source>
        <dbReference type="Proteomes" id="UP001148786"/>
    </source>
</evidence>
<keyword evidence="5" id="KW-1185">Reference proteome</keyword>
<sequence length="461" mass="51691">MSRLQSIASTSTTHIEICDNEPPVVSTLQASIHQQAMADIVLEMQRLRSRVRELEANNDELLLELEDSKAELKETQALLGRTMVKAARQREGRDTTPSSSRCINASTKRARSSSLEVVKVVVNPQKTEKGVERDALKKPLSNALSKHPTDAAQTTAKTEKLQVQLTKKTTEKMNEYAVGGVAVKRRKLVPVQEPRSASEKETTQAKVATTEDSSASSVVTSQLRSFAISPPPSIFEVPRAFLRVQYGGSDQQFLQYFRAEKGNLSSPIIRRLVFAQPNMNPDMPSSPGVPGMIYASRHEIVQNPPWTVFYKSTLKPALWTYVGEYESVVSGQLSAARFASQKPDFKKGWAEQLITAKEQTVYVRMRARIALRKAGAIPLADEKEEARLVEKEVKAVRRGGKLSTSLHRDLFSKSDRTQNIDIIQMTCVKYDHEQQERKFLLTELYQKRGNTDRQDSVTTEL</sequence>
<reference evidence="4" key="1">
    <citation type="submission" date="2022-07" db="EMBL/GenBank/DDBJ databases">
        <title>Genome Sequence of Agrocybe chaxingu.</title>
        <authorList>
            <person name="Buettner E."/>
        </authorList>
    </citation>
    <scope>NUCLEOTIDE SEQUENCE</scope>
    <source>
        <strain evidence="4">MP-N11</strain>
    </source>
</reference>
<feature type="coiled-coil region" evidence="1">
    <location>
        <begin position="37"/>
        <end position="78"/>
    </location>
</feature>
<protein>
    <recommendedName>
        <fullName evidence="3">DUF6697 domain-containing protein</fullName>
    </recommendedName>
</protein>
<feature type="compositionally biased region" description="Polar residues" evidence="2">
    <location>
        <begin position="95"/>
        <end position="108"/>
    </location>
</feature>
<feature type="region of interest" description="Disordered" evidence="2">
    <location>
        <begin position="189"/>
        <end position="214"/>
    </location>
</feature>
<feature type="domain" description="DUF6697" evidence="3">
    <location>
        <begin position="237"/>
        <end position="436"/>
    </location>
</feature>
<dbReference type="Proteomes" id="UP001148786">
    <property type="component" value="Unassembled WGS sequence"/>
</dbReference>
<dbReference type="EMBL" id="JANKHO010000413">
    <property type="protein sequence ID" value="KAJ3510254.1"/>
    <property type="molecule type" value="Genomic_DNA"/>
</dbReference>
<keyword evidence="1" id="KW-0175">Coiled coil</keyword>